<evidence type="ECO:0000256" key="1">
    <source>
        <dbReference type="ARBA" id="ARBA00022679"/>
    </source>
</evidence>
<name>A0ABV7X590_9HYPH</name>
<dbReference type="SUPFAM" id="SSF55729">
    <property type="entry name" value="Acyl-CoA N-acyltransferases (Nat)"/>
    <property type="match status" value="1"/>
</dbReference>
<protein>
    <submittedName>
        <fullName evidence="4">GNAT family N-acetyltransferase</fullName>
        <ecNumber evidence="4">2.3.-.-</ecNumber>
    </submittedName>
</protein>
<dbReference type="CDD" id="cd04301">
    <property type="entry name" value="NAT_SF"/>
    <property type="match status" value="1"/>
</dbReference>
<reference evidence="5" key="1">
    <citation type="journal article" date="2019" name="Int. J. Syst. Evol. Microbiol.">
        <title>The Global Catalogue of Microorganisms (GCM) 10K type strain sequencing project: providing services to taxonomists for standard genome sequencing and annotation.</title>
        <authorList>
            <consortium name="The Broad Institute Genomics Platform"/>
            <consortium name="The Broad Institute Genome Sequencing Center for Infectious Disease"/>
            <person name="Wu L."/>
            <person name="Ma J."/>
        </authorList>
    </citation>
    <scope>NUCLEOTIDE SEQUENCE [LARGE SCALE GENOMIC DNA]</scope>
    <source>
        <strain evidence="5">KCTC 42281</strain>
    </source>
</reference>
<dbReference type="EC" id="2.3.-.-" evidence="4"/>
<evidence type="ECO:0000259" key="3">
    <source>
        <dbReference type="PROSITE" id="PS51186"/>
    </source>
</evidence>
<dbReference type="Proteomes" id="UP001595613">
    <property type="component" value="Unassembled WGS sequence"/>
</dbReference>
<evidence type="ECO:0000313" key="5">
    <source>
        <dbReference type="Proteomes" id="UP001595613"/>
    </source>
</evidence>
<dbReference type="EMBL" id="JBHRYD010000013">
    <property type="protein sequence ID" value="MFC3705763.1"/>
    <property type="molecule type" value="Genomic_DNA"/>
</dbReference>
<dbReference type="PROSITE" id="PS51186">
    <property type="entry name" value="GNAT"/>
    <property type="match status" value="1"/>
</dbReference>
<keyword evidence="1 4" id="KW-0808">Transferase</keyword>
<keyword evidence="5" id="KW-1185">Reference proteome</keyword>
<dbReference type="InterPro" id="IPR000182">
    <property type="entry name" value="GNAT_dom"/>
</dbReference>
<dbReference type="InterPro" id="IPR016181">
    <property type="entry name" value="Acyl_CoA_acyltransferase"/>
</dbReference>
<dbReference type="GO" id="GO:0016746">
    <property type="term" value="F:acyltransferase activity"/>
    <property type="evidence" value="ECO:0007669"/>
    <property type="project" value="UniProtKB-KW"/>
</dbReference>
<dbReference type="PANTHER" id="PTHR43877:SF2">
    <property type="entry name" value="AMINOALKYLPHOSPHONATE N-ACETYLTRANSFERASE-RELATED"/>
    <property type="match status" value="1"/>
</dbReference>
<dbReference type="Gene3D" id="3.40.630.30">
    <property type="match status" value="1"/>
</dbReference>
<feature type="domain" description="N-acetyltransferase" evidence="3">
    <location>
        <begin position="4"/>
        <end position="155"/>
    </location>
</feature>
<dbReference type="InterPro" id="IPR050832">
    <property type="entry name" value="Bact_Acetyltransf"/>
</dbReference>
<sequence length="155" mass="17185">MTAIFFRRAELADLPEIVALLADDELGKSREDAGIPLHSRYVDAFRAVADDPNQLLAVAVSEEKIVGTLQISFIPGISRMGAWRGQIEGVRIAAAHRGLGIGQKIFQWAIEECRMRGCSLVQLTTDKLRPDAHRFYERLGFVGSHYGYKLDLGEG</sequence>
<gene>
    <name evidence="4" type="ORF">ACFOOL_13465</name>
</gene>
<dbReference type="PANTHER" id="PTHR43877">
    <property type="entry name" value="AMINOALKYLPHOSPHONATE N-ACETYLTRANSFERASE-RELATED-RELATED"/>
    <property type="match status" value="1"/>
</dbReference>
<keyword evidence="2 4" id="KW-0012">Acyltransferase</keyword>
<accession>A0ABV7X590</accession>
<dbReference type="Pfam" id="PF00583">
    <property type="entry name" value="Acetyltransf_1"/>
    <property type="match status" value="1"/>
</dbReference>
<evidence type="ECO:0000313" key="4">
    <source>
        <dbReference type="EMBL" id="MFC3705763.1"/>
    </source>
</evidence>
<proteinExistence type="predicted"/>
<organism evidence="4 5">
    <name type="scientific">Devosia honganensis</name>
    <dbReference type="NCBI Taxonomy" id="1610527"/>
    <lineage>
        <taxon>Bacteria</taxon>
        <taxon>Pseudomonadati</taxon>
        <taxon>Pseudomonadota</taxon>
        <taxon>Alphaproteobacteria</taxon>
        <taxon>Hyphomicrobiales</taxon>
        <taxon>Devosiaceae</taxon>
        <taxon>Devosia</taxon>
    </lineage>
</organism>
<dbReference type="RefSeq" id="WP_380097687.1">
    <property type="nucleotide sequence ID" value="NZ_JBHRYD010000013.1"/>
</dbReference>
<comment type="caution">
    <text evidence="4">The sequence shown here is derived from an EMBL/GenBank/DDBJ whole genome shotgun (WGS) entry which is preliminary data.</text>
</comment>
<evidence type="ECO:0000256" key="2">
    <source>
        <dbReference type="ARBA" id="ARBA00023315"/>
    </source>
</evidence>